<organism evidence="2">
    <name type="scientific">Niallia circulans</name>
    <name type="common">Bacillus circulans</name>
    <dbReference type="NCBI Taxonomy" id="1397"/>
    <lineage>
        <taxon>Bacteria</taxon>
        <taxon>Bacillati</taxon>
        <taxon>Bacillota</taxon>
        <taxon>Bacilli</taxon>
        <taxon>Bacillales</taxon>
        <taxon>Bacillaceae</taxon>
        <taxon>Niallia</taxon>
    </lineage>
</organism>
<dbReference type="InterPro" id="IPR046084">
    <property type="entry name" value="TrbL_4"/>
</dbReference>
<keyword evidence="1" id="KW-0812">Transmembrane</keyword>
<keyword evidence="1" id="KW-0472">Membrane</keyword>
<accession>A0A553SQM8</accession>
<sequence length="288" mass="31953">MFDWVGDKLKGLLEDTINSWVEEFMNWILSMMNKIVFDLPKSNFVDDTMSFFAWFTGIFAVIIALYKIIEYIINTQNGTQQYPLDEIILRLFKSAGAMLVLPWFIKILFMQIALPIANYFAAAGTDFDGKAGYTLMSAALTGSVLGFGGFVLSVALIFFLVVFIMFLYSVCVFYADYIVMQILIAPVALSMLADDNNYFQVWWRELLSIVVSLLVKLFLVTLIINILFTGGNIFLAIGAGALIIKSPSVLKNMWYGSGSAQAGARSLGRGAGSIGSMGSRMLLTKLLK</sequence>
<feature type="transmembrane region" description="Helical" evidence="1">
    <location>
        <begin position="94"/>
        <end position="120"/>
    </location>
</feature>
<feature type="transmembrane region" description="Helical" evidence="1">
    <location>
        <begin position="51"/>
        <end position="73"/>
    </location>
</feature>
<evidence type="ECO:0000313" key="2">
    <source>
        <dbReference type="EMBL" id="TRZ39294.1"/>
    </source>
</evidence>
<dbReference type="AlphaFoldDB" id="A0A553SQM8"/>
<dbReference type="RefSeq" id="WP_185762778.1">
    <property type="nucleotide sequence ID" value="NZ_CM017506.1"/>
</dbReference>
<proteinExistence type="predicted"/>
<feature type="transmembrane region" description="Helical" evidence="1">
    <location>
        <begin position="174"/>
        <end position="193"/>
    </location>
</feature>
<comment type="caution">
    <text evidence="2">The sequence shown here is derived from an EMBL/GenBank/DDBJ whole genome shotgun (WGS) entry which is preliminary data.</text>
</comment>
<protein>
    <submittedName>
        <fullName evidence="2">Uncharacterized protein</fullName>
    </submittedName>
</protein>
<keyword evidence="2" id="KW-0614">Plasmid</keyword>
<name>A0A553SQM8_NIACI</name>
<gene>
    <name evidence="2" type="ORF">CEQ21_07960</name>
</gene>
<feature type="transmembrane region" description="Helical" evidence="1">
    <location>
        <begin position="213"/>
        <end position="244"/>
    </location>
</feature>
<dbReference type="Pfam" id="PF19597">
    <property type="entry name" value="TrbL_4"/>
    <property type="match status" value="1"/>
</dbReference>
<keyword evidence="1" id="KW-1133">Transmembrane helix</keyword>
<feature type="transmembrane region" description="Helical" evidence="1">
    <location>
        <begin position="140"/>
        <end position="167"/>
    </location>
</feature>
<reference evidence="2" key="1">
    <citation type="submission" date="2018-10" db="EMBL/GenBank/DDBJ databases">
        <title>FDA dAtabase for Regulatory Grade micrObial Sequences (FDA-ARGOS): Supporting development and validation of Infectious Disease Dx tests.</title>
        <authorList>
            <person name="Minogue T."/>
            <person name="Wolcott M."/>
            <person name="Wasieloski L."/>
            <person name="Aguilar W."/>
            <person name="Moore D."/>
            <person name="Tallon L.J."/>
            <person name="Sadzewicz L."/>
            <person name="Sengamalay N."/>
            <person name="Ott S."/>
            <person name="Godinez A."/>
            <person name="Nagaraj S."/>
            <person name="Vavikolanu K."/>
            <person name="Vyas G."/>
            <person name="Nadendla S."/>
            <person name="Aluvathingal J."/>
            <person name="Sichtig H."/>
        </authorList>
    </citation>
    <scope>NUCLEOTIDE SEQUENCE</scope>
    <source>
        <strain evidence="2">FDAARGOS_343</strain>
        <plasmid evidence="2">unnamed2</plasmid>
    </source>
</reference>
<geneLocation type="plasmid" evidence="2">
    <name>unnamed2</name>
</geneLocation>
<dbReference type="Proteomes" id="UP000319837">
    <property type="component" value="Plasmid unnamed2"/>
</dbReference>
<evidence type="ECO:0000256" key="1">
    <source>
        <dbReference type="SAM" id="Phobius"/>
    </source>
</evidence>
<dbReference type="EMBL" id="RIBP01000003">
    <property type="protein sequence ID" value="TRZ39294.1"/>
    <property type="molecule type" value="Genomic_DNA"/>
</dbReference>